<dbReference type="EMBL" id="JAAARO010000010">
    <property type="protein sequence ID" value="KAF5741844.1"/>
    <property type="molecule type" value="Genomic_DNA"/>
</dbReference>
<evidence type="ECO:0000259" key="2">
    <source>
        <dbReference type="SMART" id="SM00959"/>
    </source>
</evidence>
<name>A0A7J7D694_TRIWF</name>
<dbReference type="SUPFAM" id="SSF68912">
    <property type="entry name" value="Rho N-terminal domain-like"/>
    <property type="match status" value="1"/>
</dbReference>
<evidence type="ECO:0000313" key="3">
    <source>
        <dbReference type="EMBL" id="KAF5741844.1"/>
    </source>
</evidence>
<dbReference type="Proteomes" id="UP000593562">
    <property type="component" value="Unassembled WGS sequence"/>
</dbReference>
<feature type="region of interest" description="Disordered" evidence="1">
    <location>
        <begin position="182"/>
        <end position="267"/>
    </location>
</feature>
<gene>
    <name evidence="3" type="ORF">HS088_TW10G00850</name>
</gene>
<dbReference type="Pfam" id="PF07498">
    <property type="entry name" value="Rho_N"/>
    <property type="match status" value="1"/>
</dbReference>
<dbReference type="GO" id="GO:0006353">
    <property type="term" value="P:DNA-templated transcription termination"/>
    <property type="evidence" value="ECO:0007669"/>
    <property type="project" value="InterPro"/>
</dbReference>
<dbReference type="InterPro" id="IPR011112">
    <property type="entry name" value="Rho-like_N"/>
</dbReference>
<feature type="region of interest" description="Disordered" evidence="1">
    <location>
        <begin position="75"/>
        <end position="103"/>
    </location>
</feature>
<dbReference type="FunCoup" id="A0A7J7D694">
    <property type="interactions" value="1897"/>
</dbReference>
<dbReference type="InterPro" id="IPR036269">
    <property type="entry name" value="Rho_N_sf"/>
</dbReference>
<dbReference type="InParanoid" id="A0A7J7D694"/>
<dbReference type="SMART" id="SM00959">
    <property type="entry name" value="Rho_N"/>
    <property type="match status" value="1"/>
</dbReference>
<feature type="domain" description="Rho termination factor-like N-terminal" evidence="2">
    <location>
        <begin position="338"/>
        <end position="372"/>
    </location>
</feature>
<protein>
    <recommendedName>
        <fullName evidence="2">Rho termination factor-like N-terminal domain-containing protein</fullName>
    </recommendedName>
</protein>
<organism evidence="3 4">
    <name type="scientific">Tripterygium wilfordii</name>
    <name type="common">Thunder God vine</name>
    <dbReference type="NCBI Taxonomy" id="458696"/>
    <lineage>
        <taxon>Eukaryota</taxon>
        <taxon>Viridiplantae</taxon>
        <taxon>Streptophyta</taxon>
        <taxon>Embryophyta</taxon>
        <taxon>Tracheophyta</taxon>
        <taxon>Spermatophyta</taxon>
        <taxon>Magnoliopsida</taxon>
        <taxon>eudicotyledons</taxon>
        <taxon>Gunneridae</taxon>
        <taxon>Pentapetalae</taxon>
        <taxon>rosids</taxon>
        <taxon>fabids</taxon>
        <taxon>Celastrales</taxon>
        <taxon>Celastraceae</taxon>
        <taxon>Tripterygium</taxon>
    </lineage>
</organism>
<sequence length="372" mass="41330">MSHAVHLIAKSIPGYRPSDGKCLPCLGVSGRVVSLSTCTFQGNSINHSQVKYGSLKCASSGGLFVCKARRNPDFSRPNKGGYSRNRNWQNEERDGDSFGNLDESELLSSRNGPLLALSNNSKSQATTVPGPREKEIVELFRKVQAQLRERTAVKEKKKIEAIQTQGKESETVNSLLKLLRKHSSEQAKRKGRSGSSEDFNLDQPEQSAFNEDKSRSFFSSTSKIESEDPKSNAASPTRPRSIFRRKSPVPQVKYEPIYPSEDTLNSTTQAMEIKKDLFEIQPEPIYDPESEPEPEIETEPESRSAFPGGDVFDELAEDELDVADGDEDEAGEKQDWKDLSALKLPELRALAKSRGIKGYSKMKKGDLLELLG</sequence>
<evidence type="ECO:0000256" key="1">
    <source>
        <dbReference type="SAM" id="MobiDB-lite"/>
    </source>
</evidence>
<feature type="region of interest" description="Disordered" evidence="1">
    <location>
        <begin position="281"/>
        <end position="311"/>
    </location>
</feature>
<keyword evidence="4" id="KW-1185">Reference proteome</keyword>
<dbReference type="OrthoDB" id="652255at2759"/>
<accession>A0A7J7D694</accession>
<dbReference type="PANTHER" id="PTHR34449">
    <property type="entry name" value="RHO TERMINATION FACTOR"/>
    <property type="match status" value="1"/>
</dbReference>
<reference evidence="3 4" key="1">
    <citation type="journal article" date="2020" name="Nat. Commun.">
        <title>Genome of Tripterygium wilfordii and identification of cytochrome P450 involved in triptolide biosynthesis.</title>
        <authorList>
            <person name="Tu L."/>
            <person name="Su P."/>
            <person name="Zhang Z."/>
            <person name="Gao L."/>
            <person name="Wang J."/>
            <person name="Hu T."/>
            <person name="Zhou J."/>
            <person name="Zhang Y."/>
            <person name="Zhao Y."/>
            <person name="Liu Y."/>
            <person name="Song Y."/>
            <person name="Tong Y."/>
            <person name="Lu Y."/>
            <person name="Yang J."/>
            <person name="Xu C."/>
            <person name="Jia M."/>
            <person name="Peters R.J."/>
            <person name="Huang L."/>
            <person name="Gao W."/>
        </authorList>
    </citation>
    <scope>NUCLEOTIDE SEQUENCE [LARGE SCALE GENOMIC DNA]</scope>
    <source>
        <strain evidence="4">cv. XIE 37</strain>
        <tissue evidence="3">Leaf</tissue>
    </source>
</reference>
<dbReference type="PANTHER" id="PTHR34449:SF5">
    <property type="entry name" value="ATP BINDING _ ATPASE"/>
    <property type="match status" value="1"/>
</dbReference>
<comment type="caution">
    <text evidence="3">The sequence shown here is derived from an EMBL/GenBank/DDBJ whole genome shotgun (WGS) entry which is preliminary data.</text>
</comment>
<dbReference type="AlphaFoldDB" id="A0A7J7D694"/>
<proteinExistence type="predicted"/>
<feature type="compositionally biased region" description="Acidic residues" evidence="1">
    <location>
        <begin position="286"/>
        <end position="299"/>
    </location>
</feature>
<evidence type="ECO:0000313" key="4">
    <source>
        <dbReference type="Proteomes" id="UP000593562"/>
    </source>
</evidence>
<feature type="compositionally biased region" description="Polar residues" evidence="1">
    <location>
        <begin position="193"/>
        <end position="209"/>
    </location>
</feature>